<sequence length="532" mass="61116">MPKWLLQVVLLTLFNSSLIHVQSSHEIKEEEEDEISKSQFPKSFLFGTSTSSYQIEGAAFEDGKGLSNWDVFSHTPGMVNNDENGDIADDHYHHYLEDIKLMSSLGTNVYRFSISWTRILPKGLYGDINPTGIMFYNNLIDNLLLRGIEPFVTIHHHDLPQELEDRYGGWLSPLIQRDFVHFAEICFKSFGDRVKYWATINEPNLIADFAYLRGGYPPNHCSPPFGNCLTGNSDVEPLLVMHNMLLSHAKAVELYRKHYQEKQGGTIGIVGHTFMYEPLRDEECDRQAAKRALAFVIGWFLDPLVFGEYPAEMRSILGNQLPRFSPKEKSLLRGSLDFIGINNYGALYAKDCYLSACPPEAARPIKGFVETTGMRDGIPIGNQTAMPRFFVVPKGMEKIVDYIKIKYNNLPMYITENGYSSPLNESMTMHDILHDFKRIEYHKVYLAALLRAIRKGADVRGYMIWSLLDNFEWNNGYHIRFGLYYVDRQTLERIPKLSVQWFSSFLNNTNDSNIEDFSRKYRSKYVTTTAAV</sequence>
<evidence type="ECO:0000313" key="2">
    <source>
        <dbReference type="Proteomes" id="UP001177021"/>
    </source>
</evidence>
<dbReference type="Proteomes" id="UP001177021">
    <property type="component" value="Unassembled WGS sequence"/>
</dbReference>
<name>A0ACB0KT10_TRIPR</name>
<protein>
    <submittedName>
        <fullName evidence="1">Uncharacterized protein</fullName>
    </submittedName>
</protein>
<dbReference type="EMBL" id="CASHSV030000311">
    <property type="protein sequence ID" value="CAJ2659855.1"/>
    <property type="molecule type" value="Genomic_DNA"/>
</dbReference>
<proteinExistence type="predicted"/>
<accession>A0ACB0KT10</accession>
<organism evidence="1 2">
    <name type="scientific">Trifolium pratense</name>
    <name type="common">Red clover</name>
    <dbReference type="NCBI Taxonomy" id="57577"/>
    <lineage>
        <taxon>Eukaryota</taxon>
        <taxon>Viridiplantae</taxon>
        <taxon>Streptophyta</taxon>
        <taxon>Embryophyta</taxon>
        <taxon>Tracheophyta</taxon>
        <taxon>Spermatophyta</taxon>
        <taxon>Magnoliopsida</taxon>
        <taxon>eudicotyledons</taxon>
        <taxon>Gunneridae</taxon>
        <taxon>Pentapetalae</taxon>
        <taxon>rosids</taxon>
        <taxon>fabids</taxon>
        <taxon>Fabales</taxon>
        <taxon>Fabaceae</taxon>
        <taxon>Papilionoideae</taxon>
        <taxon>50 kb inversion clade</taxon>
        <taxon>NPAAA clade</taxon>
        <taxon>Hologalegina</taxon>
        <taxon>IRL clade</taxon>
        <taxon>Trifolieae</taxon>
        <taxon>Trifolium</taxon>
    </lineage>
</organism>
<gene>
    <name evidence="1" type="ORF">MILVUS5_LOCUS25931</name>
</gene>
<reference evidence="1" key="1">
    <citation type="submission" date="2023-10" db="EMBL/GenBank/DDBJ databases">
        <authorList>
            <person name="Rodriguez Cubillos JULIANA M."/>
            <person name="De Vega J."/>
        </authorList>
    </citation>
    <scope>NUCLEOTIDE SEQUENCE</scope>
</reference>
<comment type="caution">
    <text evidence="1">The sequence shown here is derived from an EMBL/GenBank/DDBJ whole genome shotgun (WGS) entry which is preliminary data.</text>
</comment>
<evidence type="ECO:0000313" key="1">
    <source>
        <dbReference type="EMBL" id="CAJ2659855.1"/>
    </source>
</evidence>
<keyword evidence="2" id="KW-1185">Reference proteome</keyword>